<gene>
    <name evidence="1" type="ORF">L195_g042739</name>
</gene>
<reference evidence="1 2" key="2">
    <citation type="journal article" date="2017" name="Front. Plant Sci.">
        <title>Gene Classification and Mining of Molecular Markers Useful in Red Clover (Trifolium pratense) Breeding.</title>
        <authorList>
            <person name="Istvanek J."/>
            <person name="Dluhosova J."/>
            <person name="Dluhos P."/>
            <person name="Patkova L."/>
            <person name="Nedelnik J."/>
            <person name="Repkova J."/>
        </authorList>
    </citation>
    <scope>NUCLEOTIDE SEQUENCE [LARGE SCALE GENOMIC DNA]</scope>
    <source>
        <strain evidence="2">cv. Tatra</strain>
        <tissue evidence="1">Young leaves</tissue>
    </source>
</reference>
<organism evidence="1 2">
    <name type="scientific">Trifolium pratense</name>
    <name type="common">Red clover</name>
    <dbReference type="NCBI Taxonomy" id="57577"/>
    <lineage>
        <taxon>Eukaryota</taxon>
        <taxon>Viridiplantae</taxon>
        <taxon>Streptophyta</taxon>
        <taxon>Embryophyta</taxon>
        <taxon>Tracheophyta</taxon>
        <taxon>Spermatophyta</taxon>
        <taxon>Magnoliopsida</taxon>
        <taxon>eudicotyledons</taxon>
        <taxon>Gunneridae</taxon>
        <taxon>Pentapetalae</taxon>
        <taxon>rosids</taxon>
        <taxon>fabids</taxon>
        <taxon>Fabales</taxon>
        <taxon>Fabaceae</taxon>
        <taxon>Papilionoideae</taxon>
        <taxon>50 kb inversion clade</taxon>
        <taxon>NPAAA clade</taxon>
        <taxon>Hologalegina</taxon>
        <taxon>IRL clade</taxon>
        <taxon>Trifolieae</taxon>
        <taxon>Trifolium</taxon>
    </lineage>
</organism>
<evidence type="ECO:0000313" key="1">
    <source>
        <dbReference type="EMBL" id="PNX86658.1"/>
    </source>
</evidence>
<dbReference type="PANTHER" id="PTHR33116:SF78">
    <property type="entry name" value="OS12G0587133 PROTEIN"/>
    <property type="match status" value="1"/>
</dbReference>
<dbReference type="Proteomes" id="UP000236291">
    <property type="component" value="Unassembled WGS sequence"/>
</dbReference>
<dbReference type="EMBL" id="ASHM01051792">
    <property type="protein sequence ID" value="PNX86658.1"/>
    <property type="molecule type" value="Genomic_DNA"/>
</dbReference>
<comment type="caution">
    <text evidence="1">The sequence shown here is derived from an EMBL/GenBank/DDBJ whole genome shotgun (WGS) entry which is preliminary data.</text>
</comment>
<accession>A0A2K3M7A8</accession>
<dbReference type="AlphaFoldDB" id="A0A2K3M7A8"/>
<sequence>MRWKKIQRGFLWGDTDQTRKPHLISWKVCCLLKEDGGLGLRSPHQINEAFLMKTLWNMINNPNDLWCKVLYSKYGRDKDLQIAISAQPYDSPLWRALAGIWDHFQRHTVWRVGNGHHINFWLDKWMPDGHFLMNSSTQQTIDTTIMSAYNLQREYNLSIDGIWKSFWNWKGNIESKLSCGLLPMSVSLRITAEVNGALVYLPLALFAEMKMKQSFMF</sequence>
<name>A0A2K3M7A8_TRIPR</name>
<proteinExistence type="predicted"/>
<reference evidence="1 2" key="1">
    <citation type="journal article" date="2014" name="Am. J. Bot.">
        <title>Genome assembly and annotation for red clover (Trifolium pratense; Fabaceae).</title>
        <authorList>
            <person name="Istvanek J."/>
            <person name="Jaros M."/>
            <person name="Krenek A."/>
            <person name="Repkova J."/>
        </authorList>
    </citation>
    <scope>NUCLEOTIDE SEQUENCE [LARGE SCALE GENOMIC DNA]</scope>
    <source>
        <strain evidence="2">cv. Tatra</strain>
        <tissue evidence="1">Young leaves</tissue>
    </source>
</reference>
<dbReference type="PANTHER" id="PTHR33116">
    <property type="entry name" value="REVERSE TRANSCRIPTASE ZINC-BINDING DOMAIN-CONTAINING PROTEIN-RELATED-RELATED"/>
    <property type="match status" value="1"/>
</dbReference>
<protein>
    <submittedName>
        <fullName evidence="1">Uncharacterized protein</fullName>
    </submittedName>
</protein>
<evidence type="ECO:0000313" key="2">
    <source>
        <dbReference type="Proteomes" id="UP000236291"/>
    </source>
</evidence>